<gene>
    <name evidence="5" type="ORF">MCOM1403_LOCUS10543</name>
</gene>
<dbReference type="EMBL" id="HBEQ01013111">
    <property type="protein sequence ID" value="CAD8524043.1"/>
    <property type="molecule type" value="Transcribed_RNA"/>
</dbReference>
<dbReference type="PROSITE" id="PS50088">
    <property type="entry name" value="ANK_REPEAT"/>
    <property type="match status" value="2"/>
</dbReference>
<feature type="region of interest" description="Disordered" evidence="4">
    <location>
        <begin position="143"/>
        <end position="163"/>
    </location>
</feature>
<reference evidence="5" key="1">
    <citation type="submission" date="2021-01" db="EMBL/GenBank/DDBJ databases">
        <authorList>
            <person name="Corre E."/>
            <person name="Pelletier E."/>
            <person name="Niang G."/>
            <person name="Scheremetjew M."/>
            <person name="Finn R."/>
            <person name="Kale V."/>
            <person name="Holt S."/>
            <person name="Cochrane G."/>
            <person name="Meng A."/>
            <person name="Brown T."/>
            <person name="Cohen L."/>
        </authorList>
    </citation>
    <scope>NUCLEOTIDE SEQUENCE</scope>
    <source>
        <strain evidence="5">CCMP1723</strain>
    </source>
</reference>
<evidence type="ECO:0000256" key="3">
    <source>
        <dbReference type="PROSITE-ProRule" id="PRU00023"/>
    </source>
</evidence>
<dbReference type="InterPro" id="IPR036770">
    <property type="entry name" value="Ankyrin_rpt-contain_sf"/>
</dbReference>
<sequence length="163" mass="17653">MQEQMRRYQEQMQMQMAGMSVQSPRAPVADAAMSQGVTEERLRRVFHLVADNADDEVMGLIDSGAVGVDLADNGGNTLLMASCAAGHKRLSRHLVKRGAGLNRRNAEGNTALHFALAMGHVELGDFLVAKGADDGVTNNYGMSPFEGLAPENDGGGRRRQHRY</sequence>
<dbReference type="AlphaFoldDB" id="A0A7S0IJQ2"/>
<evidence type="ECO:0000256" key="4">
    <source>
        <dbReference type="SAM" id="MobiDB-lite"/>
    </source>
</evidence>
<dbReference type="Pfam" id="PF12796">
    <property type="entry name" value="Ank_2"/>
    <property type="match status" value="1"/>
</dbReference>
<dbReference type="PANTHER" id="PTHR24171">
    <property type="entry name" value="ANKYRIN REPEAT DOMAIN-CONTAINING PROTEIN 39-RELATED"/>
    <property type="match status" value="1"/>
</dbReference>
<evidence type="ECO:0000256" key="2">
    <source>
        <dbReference type="ARBA" id="ARBA00023043"/>
    </source>
</evidence>
<accession>A0A7S0IJQ2</accession>
<organism evidence="5">
    <name type="scientific">Micromonas pusilla</name>
    <name type="common">Picoplanktonic green alga</name>
    <name type="synonym">Chromulina pusilla</name>
    <dbReference type="NCBI Taxonomy" id="38833"/>
    <lineage>
        <taxon>Eukaryota</taxon>
        <taxon>Viridiplantae</taxon>
        <taxon>Chlorophyta</taxon>
        <taxon>Mamiellophyceae</taxon>
        <taxon>Mamiellales</taxon>
        <taxon>Mamiellaceae</taxon>
        <taxon>Micromonas</taxon>
    </lineage>
</organism>
<feature type="repeat" description="ANK" evidence="3">
    <location>
        <begin position="74"/>
        <end position="106"/>
    </location>
</feature>
<feature type="repeat" description="ANK" evidence="3">
    <location>
        <begin position="107"/>
        <end position="139"/>
    </location>
</feature>
<name>A0A7S0IJQ2_MICPS</name>
<evidence type="ECO:0008006" key="6">
    <source>
        <dbReference type="Google" id="ProtNLM"/>
    </source>
</evidence>
<dbReference type="InterPro" id="IPR002110">
    <property type="entry name" value="Ankyrin_rpt"/>
</dbReference>
<proteinExistence type="predicted"/>
<dbReference type="SMART" id="SM00248">
    <property type="entry name" value="ANK"/>
    <property type="match status" value="2"/>
</dbReference>
<evidence type="ECO:0000313" key="5">
    <source>
        <dbReference type="EMBL" id="CAD8524043.1"/>
    </source>
</evidence>
<keyword evidence="1" id="KW-0677">Repeat</keyword>
<protein>
    <recommendedName>
        <fullName evidence="6">Ankyrin repeat protein</fullName>
    </recommendedName>
</protein>
<keyword evidence="2 3" id="KW-0040">ANK repeat</keyword>
<dbReference type="PROSITE" id="PS50297">
    <property type="entry name" value="ANK_REP_REGION"/>
    <property type="match status" value="1"/>
</dbReference>
<dbReference type="Gene3D" id="1.25.40.20">
    <property type="entry name" value="Ankyrin repeat-containing domain"/>
    <property type="match status" value="1"/>
</dbReference>
<dbReference type="SUPFAM" id="SSF48403">
    <property type="entry name" value="Ankyrin repeat"/>
    <property type="match status" value="1"/>
</dbReference>
<evidence type="ECO:0000256" key="1">
    <source>
        <dbReference type="ARBA" id="ARBA00022737"/>
    </source>
</evidence>